<dbReference type="RefSeq" id="WP_045038376.1">
    <property type="nucleotide sequence ID" value="NZ_JZSR01000040.1"/>
</dbReference>
<evidence type="ECO:0000313" key="2">
    <source>
        <dbReference type="Proteomes" id="UP000241190"/>
    </source>
</evidence>
<reference evidence="1 2" key="1">
    <citation type="submission" date="2018-03" db="EMBL/GenBank/DDBJ databases">
        <title>Whole genome sequencing of Histamine producing bacteria.</title>
        <authorList>
            <person name="Butler K."/>
        </authorList>
    </citation>
    <scope>NUCLEOTIDE SEQUENCE [LARGE SCALE GENOMIC DNA]</scope>
    <source>
        <strain evidence="1 2">ATCC 51761</strain>
    </source>
</reference>
<protein>
    <submittedName>
        <fullName evidence="1">Uncharacterized protein</fullName>
    </submittedName>
</protein>
<accession>A0ABX5GNG5</accession>
<comment type="caution">
    <text evidence="1">The sequence shown here is derived from an EMBL/GenBank/DDBJ whole genome shotgun (WGS) entry which is preliminary data.</text>
</comment>
<evidence type="ECO:0000313" key="1">
    <source>
        <dbReference type="EMBL" id="PSW92630.1"/>
    </source>
</evidence>
<organism evidence="1 2">
    <name type="scientific">Photobacterium iliopiscarium</name>
    <dbReference type="NCBI Taxonomy" id="56192"/>
    <lineage>
        <taxon>Bacteria</taxon>
        <taxon>Pseudomonadati</taxon>
        <taxon>Pseudomonadota</taxon>
        <taxon>Gammaproteobacteria</taxon>
        <taxon>Vibrionales</taxon>
        <taxon>Vibrionaceae</taxon>
        <taxon>Photobacterium</taxon>
    </lineage>
</organism>
<keyword evidence="2" id="KW-1185">Reference proteome</keyword>
<gene>
    <name evidence="1" type="ORF">C9J52_17275</name>
</gene>
<dbReference type="Proteomes" id="UP000241190">
    <property type="component" value="Unassembled WGS sequence"/>
</dbReference>
<name>A0ABX5GNG5_9GAMM</name>
<dbReference type="EMBL" id="PYOP01000036">
    <property type="protein sequence ID" value="PSW92630.1"/>
    <property type="molecule type" value="Genomic_DNA"/>
</dbReference>
<sequence>MKVNLPLSIYSISALGKARVAYKEYAAIDIEKQNKNAYLTIAVNHEYTDAEKYEIEGSFLNYALQLTAVEFLELEVVQ</sequence>
<proteinExistence type="predicted"/>